<dbReference type="SUPFAM" id="SSF55073">
    <property type="entry name" value="Nucleotide cyclase"/>
    <property type="match status" value="1"/>
</dbReference>
<comment type="catalytic activity">
    <reaction evidence="2">
        <text>2 GTP = 3',3'-c-di-GMP + 2 diphosphate</text>
        <dbReference type="Rhea" id="RHEA:24898"/>
        <dbReference type="ChEBI" id="CHEBI:33019"/>
        <dbReference type="ChEBI" id="CHEBI:37565"/>
        <dbReference type="ChEBI" id="CHEBI:58805"/>
        <dbReference type="EC" id="2.7.7.65"/>
    </reaction>
</comment>
<dbReference type="RefSeq" id="WP_160963424.1">
    <property type="nucleotide sequence ID" value="NZ_WVUD01000047.1"/>
</dbReference>
<feature type="domain" description="GGDEF" evidence="3">
    <location>
        <begin position="375"/>
        <end position="502"/>
    </location>
</feature>
<keyword evidence="5" id="KW-1185">Reference proteome</keyword>
<dbReference type="InterPro" id="IPR043128">
    <property type="entry name" value="Rev_trsase/Diguanyl_cyclase"/>
</dbReference>
<dbReference type="Gene3D" id="3.30.70.270">
    <property type="match status" value="1"/>
</dbReference>
<dbReference type="NCBIfam" id="TIGR00254">
    <property type="entry name" value="GGDEF"/>
    <property type="match status" value="1"/>
</dbReference>
<dbReference type="InterPro" id="IPR050469">
    <property type="entry name" value="Diguanylate_Cyclase"/>
</dbReference>
<dbReference type="PANTHER" id="PTHR45138:SF9">
    <property type="entry name" value="DIGUANYLATE CYCLASE DGCM-RELATED"/>
    <property type="match status" value="1"/>
</dbReference>
<dbReference type="InterPro" id="IPR013587">
    <property type="entry name" value="Nitrate/nitrite_sensing"/>
</dbReference>
<evidence type="ECO:0000313" key="4">
    <source>
        <dbReference type="EMBL" id="MYL84930.1"/>
    </source>
</evidence>
<evidence type="ECO:0000256" key="1">
    <source>
        <dbReference type="ARBA" id="ARBA00012528"/>
    </source>
</evidence>
<dbReference type="OrthoDB" id="9783076at2"/>
<dbReference type="EC" id="2.7.7.65" evidence="1"/>
<protein>
    <recommendedName>
        <fullName evidence="1">diguanylate cyclase</fullName>
        <ecNumber evidence="1">2.7.7.65</ecNumber>
    </recommendedName>
</protein>
<dbReference type="EMBL" id="WVUD01000047">
    <property type="protein sequence ID" value="MYL84930.1"/>
    <property type="molecule type" value="Genomic_DNA"/>
</dbReference>
<dbReference type="AlphaFoldDB" id="A0A7C9MHB6"/>
<dbReference type="Pfam" id="PF08376">
    <property type="entry name" value="NIT"/>
    <property type="match status" value="1"/>
</dbReference>
<dbReference type="FunFam" id="3.30.70.270:FF:000001">
    <property type="entry name" value="Diguanylate cyclase domain protein"/>
    <property type="match status" value="1"/>
</dbReference>
<organism evidence="4 5">
    <name type="scientific">Solidesulfovibrio aerotolerans</name>
    <dbReference type="NCBI Taxonomy" id="295255"/>
    <lineage>
        <taxon>Bacteria</taxon>
        <taxon>Pseudomonadati</taxon>
        <taxon>Thermodesulfobacteriota</taxon>
        <taxon>Desulfovibrionia</taxon>
        <taxon>Desulfovibrionales</taxon>
        <taxon>Desulfovibrionaceae</taxon>
        <taxon>Solidesulfovibrio</taxon>
    </lineage>
</organism>
<dbReference type="InterPro" id="IPR000160">
    <property type="entry name" value="GGDEF_dom"/>
</dbReference>
<dbReference type="InterPro" id="IPR029787">
    <property type="entry name" value="Nucleotide_cyclase"/>
</dbReference>
<accession>A0A7C9MHB6</accession>
<dbReference type="PANTHER" id="PTHR45138">
    <property type="entry name" value="REGULATORY COMPONENTS OF SENSORY TRANSDUCTION SYSTEM"/>
    <property type="match status" value="1"/>
</dbReference>
<dbReference type="Pfam" id="PF00990">
    <property type="entry name" value="GGDEF"/>
    <property type="match status" value="1"/>
</dbReference>
<evidence type="ECO:0000256" key="2">
    <source>
        <dbReference type="ARBA" id="ARBA00034247"/>
    </source>
</evidence>
<gene>
    <name evidence="4" type="ORF">GTA51_17600</name>
</gene>
<dbReference type="GO" id="GO:0052621">
    <property type="term" value="F:diguanylate cyclase activity"/>
    <property type="evidence" value="ECO:0007669"/>
    <property type="project" value="UniProtKB-EC"/>
</dbReference>
<evidence type="ECO:0000259" key="3">
    <source>
        <dbReference type="PROSITE" id="PS50887"/>
    </source>
</evidence>
<reference evidence="4 5" key="1">
    <citation type="submission" date="2020-01" db="EMBL/GenBank/DDBJ databases">
        <title>Genome sequence of Desulfovibrio aerotolerans DSM 16695(T).</title>
        <authorList>
            <person name="Karnachuk O."/>
            <person name="Avakyan M."/>
            <person name="Mardanov A."/>
            <person name="Kadnikov V."/>
            <person name="Ravin N."/>
        </authorList>
    </citation>
    <scope>NUCLEOTIDE SEQUENCE [LARGE SCALE GENOMIC DNA]</scope>
    <source>
        <strain evidence="4 5">DSM 16695</strain>
    </source>
</reference>
<dbReference type="PROSITE" id="PS50887">
    <property type="entry name" value="GGDEF"/>
    <property type="match status" value="1"/>
</dbReference>
<proteinExistence type="predicted"/>
<sequence>MAIVLYSSFKRIATDETLLEEFQYIQKYSRLIHLLQKERGLTANYISNKTAENRVNLENARSNTNEQLGIFANTLDASDTSSQITQIRNQGDQGKATPSSTTKDYSLIIYRLIRTLSTNSFIENFHHTPQYLIVENLISTREHLGKLRAYITTLLNNEISSEKDSLYIDSENSYYLAAKENLLVILGQNYPEIAQEITMSNTIKRTENFVQMYSENKASNLTPNEWFRLSTQSMDYYFSVQNKLDSLIEIKLTQNIKSTQKTAAILSATTLLVIATSFALLVKYLNLFSSRISTLNIKMKSILSTNNFRIEIYDTNDDEISEISNSLNTLLKFTNSLIEEKDRLASRDKLTNLYNRHKFSELFALELERYKRHGTIFSLCIFDIDFFKKINDTYGHMIGDEVLVKLSSEISKNIRTNDVFARWGGEEFVLLLPSTTIQSALIFAEKIREIVEKISFTRNFNVTISIGATEVTQADTQDSLIIRSDEALYESKKTGRNKVTSK</sequence>
<dbReference type="CDD" id="cd01949">
    <property type="entry name" value="GGDEF"/>
    <property type="match status" value="1"/>
</dbReference>
<dbReference type="Proteomes" id="UP000482487">
    <property type="component" value="Unassembled WGS sequence"/>
</dbReference>
<comment type="caution">
    <text evidence="4">The sequence shown here is derived from an EMBL/GenBank/DDBJ whole genome shotgun (WGS) entry which is preliminary data.</text>
</comment>
<name>A0A7C9MHB6_9BACT</name>
<evidence type="ECO:0000313" key="5">
    <source>
        <dbReference type="Proteomes" id="UP000482487"/>
    </source>
</evidence>
<dbReference type="SMART" id="SM00267">
    <property type="entry name" value="GGDEF"/>
    <property type="match status" value="1"/>
</dbReference>